<protein>
    <submittedName>
        <fullName evidence="1">Uncharacterized protein</fullName>
    </submittedName>
</protein>
<sequence length="51" mass="5754">MSECEHDLGERETMCADGMCPRCLADDNKSLKDIVSYMRLTMLNAAKERNG</sequence>
<name>A0A0F9CPN5_9ZZZZ</name>
<comment type="caution">
    <text evidence="1">The sequence shown here is derived from an EMBL/GenBank/DDBJ whole genome shotgun (WGS) entry which is preliminary data.</text>
</comment>
<dbReference type="AlphaFoldDB" id="A0A0F9CPN5"/>
<proteinExistence type="predicted"/>
<dbReference type="EMBL" id="LAZR01032344">
    <property type="protein sequence ID" value="KKL51154.1"/>
    <property type="molecule type" value="Genomic_DNA"/>
</dbReference>
<evidence type="ECO:0000313" key="1">
    <source>
        <dbReference type="EMBL" id="KKL51154.1"/>
    </source>
</evidence>
<gene>
    <name evidence="1" type="ORF">LCGC14_2298350</name>
</gene>
<reference evidence="1" key="1">
    <citation type="journal article" date="2015" name="Nature">
        <title>Complex archaea that bridge the gap between prokaryotes and eukaryotes.</title>
        <authorList>
            <person name="Spang A."/>
            <person name="Saw J.H."/>
            <person name="Jorgensen S.L."/>
            <person name="Zaremba-Niedzwiedzka K."/>
            <person name="Martijn J."/>
            <person name="Lind A.E."/>
            <person name="van Eijk R."/>
            <person name="Schleper C."/>
            <person name="Guy L."/>
            <person name="Ettema T.J."/>
        </authorList>
    </citation>
    <scope>NUCLEOTIDE SEQUENCE</scope>
</reference>
<accession>A0A0F9CPN5</accession>
<organism evidence="1">
    <name type="scientific">marine sediment metagenome</name>
    <dbReference type="NCBI Taxonomy" id="412755"/>
    <lineage>
        <taxon>unclassified sequences</taxon>
        <taxon>metagenomes</taxon>
        <taxon>ecological metagenomes</taxon>
    </lineage>
</organism>